<dbReference type="AlphaFoldDB" id="A0AA36EE18"/>
<accession>A0AA36EE18</accession>
<sequence length="113" mass="13283">MKLELQQLITKAKKLNLVPSADLKLPFLIKHVSPKCPKFTKLLLPFGIVYINNKLLVGVEPIQHVFIWEPKHGIFYLDNQNQMCFQRIEDLPFAPTKQLFHLHVECIRHKELE</sequence>
<keyword evidence="2" id="KW-1185">Reference proteome</keyword>
<reference evidence="1" key="1">
    <citation type="submission" date="2023-04" db="EMBL/GenBank/DDBJ databases">
        <authorList>
            <person name="Vijverberg K."/>
            <person name="Xiong W."/>
            <person name="Schranz E."/>
        </authorList>
    </citation>
    <scope>NUCLEOTIDE SEQUENCE</scope>
</reference>
<organism evidence="1 2">
    <name type="scientific">Lactuca saligna</name>
    <name type="common">Willowleaf lettuce</name>
    <dbReference type="NCBI Taxonomy" id="75948"/>
    <lineage>
        <taxon>Eukaryota</taxon>
        <taxon>Viridiplantae</taxon>
        <taxon>Streptophyta</taxon>
        <taxon>Embryophyta</taxon>
        <taxon>Tracheophyta</taxon>
        <taxon>Spermatophyta</taxon>
        <taxon>Magnoliopsida</taxon>
        <taxon>eudicotyledons</taxon>
        <taxon>Gunneridae</taxon>
        <taxon>Pentapetalae</taxon>
        <taxon>asterids</taxon>
        <taxon>campanulids</taxon>
        <taxon>Asterales</taxon>
        <taxon>Asteraceae</taxon>
        <taxon>Cichorioideae</taxon>
        <taxon>Cichorieae</taxon>
        <taxon>Lactucinae</taxon>
        <taxon>Lactuca</taxon>
    </lineage>
</organism>
<name>A0AA36EE18_LACSI</name>
<proteinExistence type="predicted"/>
<gene>
    <name evidence="1" type="ORF">LSALG_LOCUS31205</name>
</gene>
<dbReference type="EMBL" id="OX465083">
    <property type="protein sequence ID" value="CAI9292107.1"/>
    <property type="molecule type" value="Genomic_DNA"/>
</dbReference>
<protein>
    <submittedName>
        <fullName evidence="1">Uncharacterized protein</fullName>
    </submittedName>
</protein>
<dbReference type="Proteomes" id="UP001177003">
    <property type="component" value="Chromosome 7"/>
</dbReference>
<evidence type="ECO:0000313" key="1">
    <source>
        <dbReference type="EMBL" id="CAI9292107.1"/>
    </source>
</evidence>
<evidence type="ECO:0000313" key="2">
    <source>
        <dbReference type="Proteomes" id="UP001177003"/>
    </source>
</evidence>